<dbReference type="OrthoDB" id="1221325at2759"/>
<organism evidence="2 3">
    <name type="scientific">Solanum commersonii</name>
    <name type="common">Commerson's wild potato</name>
    <name type="synonym">Commerson's nightshade</name>
    <dbReference type="NCBI Taxonomy" id="4109"/>
    <lineage>
        <taxon>Eukaryota</taxon>
        <taxon>Viridiplantae</taxon>
        <taxon>Streptophyta</taxon>
        <taxon>Embryophyta</taxon>
        <taxon>Tracheophyta</taxon>
        <taxon>Spermatophyta</taxon>
        <taxon>Magnoliopsida</taxon>
        <taxon>eudicotyledons</taxon>
        <taxon>Gunneridae</taxon>
        <taxon>Pentapetalae</taxon>
        <taxon>asterids</taxon>
        <taxon>lamiids</taxon>
        <taxon>Solanales</taxon>
        <taxon>Solanaceae</taxon>
        <taxon>Solanoideae</taxon>
        <taxon>Solaneae</taxon>
        <taxon>Solanum</taxon>
    </lineage>
</organism>
<dbReference type="AlphaFoldDB" id="A0A9J6A5S8"/>
<evidence type="ECO:0000313" key="2">
    <source>
        <dbReference type="EMBL" id="KAG5619651.1"/>
    </source>
</evidence>
<evidence type="ECO:0000313" key="3">
    <source>
        <dbReference type="Proteomes" id="UP000824120"/>
    </source>
</evidence>
<dbReference type="EMBL" id="JACXVP010000002">
    <property type="protein sequence ID" value="KAG5619651.1"/>
    <property type="molecule type" value="Genomic_DNA"/>
</dbReference>
<reference evidence="2 3" key="1">
    <citation type="submission" date="2020-09" db="EMBL/GenBank/DDBJ databases">
        <title>De no assembly of potato wild relative species, Solanum commersonii.</title>
        <authorList>
            <person name="Cho K."/>
        </authorList>
    </citation>
    <scope>NUCLEOTIDE SEQUENCE [LARGE SCALE GENOMIC DNA]</scope>
    <source>
        <strain evidence="2">LZ3.2</strain>
        <tissue evidence="2">Leaf</tissue>
    </source>
</reference>
<keyword evidence="1" id="KW-0812">Transmembrane</keyword>
<keyword evidence="3" id="KW-1185">Reference proteome</keyword>
<name>A0A9J6A5S8_SOLCO</name>
<protein>
    <submittedName>
        <fullName evidence="2">Uncharacterized protein</fullName>
    </submittedName>
</protein>
<sequence length="84" mass="10023">MFIDLRGIFWTMPERIIDVLNSWEESGSQAIYRDRWRTVRVNALRMLATPLTIKLSYLLILFFFWCKQTYSKDSVNIIDVLSCI</sequence>
<accession>A0A9J6A5S8</accession>
<gene>
    <name evidence="2" type="ORF">H5410_004869</name>
</gene>
<proteinExistence type="predicted"/>
<evidence type="ECO:0000256" key="1">
    <source>
        <dbReference type="SAM" id="Phobius"/>
    </source>
</evidence>
<keyword evidence="1" id="KW-0472">Membrane</keyword>
<keyword evidence="1" id="KW-1133">Transmembrane helix</keyword>
<dbReference type="Proteomes" id="UP000824120">
    <property type="component" value="Chromosome 2"/>
</dbReference>
<comment type="caution">
    <text evidence="2">The sequence shown here is derived from an EMBL/GenBank/DDBJ whole genome shotgun (WGS) entry which is preliminary data.</text>
</comment>
<feature type="transmembrane region" description="Helical" evidence="1">
    <location>
        <begin position="43"/>
        <end position="65"/>
    </location>
</feature>